<organism evidence="2 3">
    <name type="scientific">Labrys neptuniae</name>
    <dbReference type="NCBI Taxonomy" id="376174"/>
    <lineage>
        <taxon>Bacteria</taxon>
        <taxon>Pseudomonadati</taxon>
        <taxon>Pseudomonadota</taxon>
        <taxon>Alphaproteobacteria</taxon>
        <taxon>Hyphomicrobiales</taxon>
        <taxon>Xanthobacteraceae</taxon>
        <taxon>Labrys</taxon>
    </lineage>
</organism>
<feature type="region of interest" description="Disordered" evidence="1">
    <location>
        <begin position="62"/>
        <end position="89"/>
    </location>
</feature>
<comment type="caution">
    <text evidence="2">The sequence shown here is derived from an EMBL/GenBank/DDBJ whole genome shotgun (WGS) entry which is preliminary data.</text>
</comment>
<evidence type="ECO:0000313" key="3">
    <source>
        <dbReference type="Proteomes" id="UP001595190"/>
    </source>
</evidence>
<evidence type="ECO:0000256" key="1">
    <source>
        <dbReference type="SAM" id="MobiDB-lite"/>
    </source>
</evidence>
<accession>A0ABV6Z9F5</accession>
<gene>
    <name evidence="2" type="ORF">ACETRX_04135</name>
</gene>
<reference evidence="2 3" key="1">
    <citation type="submission" date="2024-09" db="EMBL/GenBank/DDBJ databases">
        <title>Description of Labrys sedimenti sp. nov., isolated from a diclofenac-degrading enrichment culture, and genome-based reclassification of Labrys portucalensis as a later heterotypic synonym of Labrys neptuniae.</title>
        <authorList>
            <person name="Tancsics A."/>
            <person name="Csepanyi A."/>
        </authorList>
    </citation>
    <scope>NUCLEOTIDE SEQUENCE [LARGE SCALE GENOMIC DNA]</scope>
    <source>
        <strain evidence="2 3">LMG 23412</strain>
    </source>
</reference>
<dbReference type="RefSeq" id="WP_394308753.1">
    <property type="nucleotide sequence ID" value="NZ_JBHGPK010000001.1"/>
</dbReference>
<evidence type="ECO:0000313" key="2">
    <source>
        <dbReference type="EMBL" id="MFC2248794.1"/>
    </source>
</evidence>
<feature type="compositionally biased region" description="Basic and acidic residues" evidence="1">
    <location>
        <begin position="62"/>
        <end position="75"/>
    </location>
</feature>
<dbReference type="EMBL" id="JBHGPK010000001">
    <property type="protein sequence ID" value="MFC2248794.1"/>
    <property type="molecule type" value="Genomic_DNA"/>
</dbReference>
<dbReference type="Proteomes" id="UP001595190">
    <property type="component" value="Unassembled WGS sequence"/>
</dbReference>
<name>A0ABV6Z9F5_9HYPH</name>
<sequence length="89" mass="9883">MRVVIYQGADAPARERCQAVIFVPARSTKGEQAEVRLQLTITAPTKELAQARAEAWWAAEQKKRADAAEAKAARDAKRRQPNRAKDQAP</sequence>
<proteinExistence type="predicted"/>
<protein>
    <submittedName>
        <fullName evidence="2">Uncharacterized protein</fullName>
    </submittedName>
</protein>